<comment type="caution">
    <text evidence="2">The sequence shown here is derived from an EMBL/GenBank/DDBJ whole genome shotgun (WGS) entry which is preliminary data.</text>
</comment>
<sequence length="46" mass="4492">MNQNVGSTDKRVRISLGAVLGAVSLATLANATPLPGVAALVFGVAA</sequence>
<keyword evidence="3" id="KW-1185">Reference proteome</keyword>
<dbReference type="AlphaFoldDB" id="A0ABD5T3J1"/>
<name>A0ABD5T3J1_9EURY</name>
<dbReference type="Pfam" id="PF11127">
    <property type="entry name" value="YgaP-like_TM"/>
    <property type="match status" value="1"/>
</dbReference>
<protein>
    <submittedName>
        <fullName evidence="2">YgaP-like transmembrane domain</fullName>
    </submittedName>
</protein>
<feature type="domain" description="Inner membrane protein YgaP-like transmembrane" evidence="1">
    <location>
        <begin position="1"/>
        <end position="44"/>
    </location>
</feature>
<reference evidence="2 3" key="1">
    <citation type="journal article" date="2019" name="Int. J. Syst. Evol. Microbiol.">
        <title>The Global Catalogue of Microorganisms (GCM) 10K type strain sequencing project: providing services to taxonomists for standard genome sequencing and annotation.</title>
        <authorList>
            <consortium name="The Broad Institute Genomics Platform"/>
            <consortium name="The Broad Institute Genome Sequencing Center for Infectious Disease"/>
            <person name="Wu L."/>
            <person name="Ma J."/>
        </authorList>
    </citation>
    <scope>NUCLEOTIDE SEQUENCE [LARGE SCALE GENOMIC DNA]</scope>
    <source>
        <strain evidence="2 3">PJ61</strain>
    </source>
</reference>
<evidence type="ECO:0000259" key="1">
    <source>
        <dbReference type="Pfam" id="PF11127"/>
    </source>
</evidence>
<proteinExistence type="predicted"/>
<gene>
    <name evidence="2" type="ORF">ACFQDD_11085</name>
</gene>
<organism evidence="2 3">
    <name type="scientific">Halorubrum pallidum</name>
    <dbReference type="NCBI Taxonomy" id="1526114"/>
    <lineage>
        <taxon>Archaea</taxon>
        <taxon>Methanobacteriati</taxon>
        <taxon>Methanobacteriota</taxon>
        <taxon>Stenosarchaea group</taxon>
        <taxon>Halobacteria</taxon>
        <taxon>Halobacteriales</taxon>
        <taxon>Haloferacaceae</taxon>
        <taxon>Halorubrum</taxon>
    </lineage>
</organism>
<dbReference type="InterPro" id="IPR021309">
    <property type="entry name" value="YgaP-like_TM"/>
</dbReference>
<feature type="non-terminal residue" evidence="2">
    <location>
        <position position="46"/>
    </location>
</feature>
<evidence type="ECO:0000313" key="3">
    <source>
        <dbReference type="Proteomes" id="UP001596274"/>
    </source>
</evidence>
<dbReference type="EMBL" id="JBHSWT010000620">
    <property type="protein sequence ID" value="MFC6772051.1"/>
    <property type="molecule type" value="Genomic_DNA"/>
</dbReference>
<dbReference type="Proteomes" id="UP001596274">
    <property type="component" value="Unassembled WGS sequence"/>
</dbReference>
<evidence type="ECO:0000313" key="2">
    <source>
        <dbReference type="EMBL" id="MFC6772051.1"/>
    </source>
</evidence>
<accession>A0ABD5T3J1</accession>